<dbReference type="Proteomes" id="UP001338137">
    <property type="component" value="Unassembled WGS sequence"/>
</dbReference>
<evidence type="ECO:0000256" key="3">
    <source>
        <dbReference type="ARBA" id="ARBA00023136"/>
    </source>
</evidence>
<evidence type="ECO:0000259" key="4">
    <source>
        <dbReference type="Pfam" id="PF00905"/>
    </source>
</evidence>
<evidence type="ECO:0000259" key="5">
    <source>
        <dbReference type="Pfam" id="PF03717"/>
    </source>
</evidence>
<keyword evidence="8" id="KW-1185">Reference proteome</keyword>
<dbReference type="Pfam" id="PF03717">
    <property type="entry name" value="PBP_dimer"/>
    <property type="match status" value="1"/>
</dbReference>
<dbReference type="Gene3D" id="3.90.1310.10">
    <property type="entry name" value="Penicillin-binding protein 2a (Domain 2)"/>
    <property type="match status" value="1"/>
</dbReference>
<dbReference type="InterPro" id="IPR007887">
    <property type="entry name" value="MecA_N"/>
</dbReference>
<reference evidence="7 8" key="1">
    <citation type="submission" date="2023-03" db="EMBL/GenBank/DDBJ databases">
        <title>Bacillus Genome Sequencing.</title>
        <authorList>
            <person name="Dunlap C."/>
        </authorList>
    </citation>
    <scope>NUCLEOTIDE SEQUENCE [LARGE SCALE GENOMIC DNA]</scope>
    <source>
        <strain evidence="7 8">BD-533</strain>
    </source>
</reference>
<dbReference type="SUPFAM" id="SSF56519">
    <property type="entry name" value="Penicillin binding protein dimerisation domain"/>
    <property type="match status" value="1"/>
</dbReference>
<dbReference type="SUPFAM" id="SSF56601">
    <property type="entry name" value="beta-lactamase/transpeptidase-like"/>
    <property type="match status" value="1"/>
</dbReference>
<feature type="domain" description="Penicillin-binding protein transpeptidase" evidence="4">
    <location>
        <begin position="351"/>
        <end position="660"/>
    </location>
</feature>
<dbReference type="InterPro" id="IPR005311">
    <property type="entry name" value="PBP_dimer"/>
</dbReference>
<dbReference type="Gene3D" id="3.40.710.10">
    <property type="entry name" value="DD-peptidase/beta-lactamase superfamily"/>
    <property type="match status" value="1"/>
</dbReference>
<dbReference type="PROSITE" id="PS51257">
    <property type="entry name" value="PROKAR_LIPOPROTEIN"/>
    <property type="match status" value="1"/>
</dbReference>
<organism evidence="7 8">
    <name type="scientific">Paenibacillus alba</name>
    <dbReference type="NCBI Taxonomy" id="1197127"/>
    <lineage>
        <taxon>Bacteria</taxon>
        <taxon>Bacillati</taxon>
        <taxon>Bacillota</taxon>
        <taxon>Bacilli</taxon>
        <taxon>Bacillales</taxon>
        <taxon>Paenibacillaceae</taxon>
        <taxon>Paenibacillus</taxon>
    </lineage>
</organism>
<comment type="caution">
    <text evidence="7">The sequence shown here is derived from an EMBL/GenBank/DDBJ whole genome shotgun (WGS) entry which is preliminary data.</text>
</comment>
<dbReference type="RefSeq" id="WP_326071419.1">
    <property type="nucleotide sequence ID" value="NZ_JARLKY010000016.1"/>
</dbReference>
<name>A0ABU6G083_9BACL</name>
<gene>
    <name evidence="7" type="ORF">P4I72_08035</name>
</gene>
<evidence type="ECO:0000313" key="8">
    <source>
        <dbReference type="Proteomes" id="UP001338137"/>
    </source>
</evidence>
<proteinExistence type="inferred from homology"/>
<evidence type="ECO:0000313" key="7">
    <source>
        <dbReference type="EMBL" id="MEC0227069.1"/>
    </source>
</evidence>
<dbReference type="InterPro" id="IPR036138">
    <property type="entry name" value="PBP_dimer_sf"/>
</dbReference>
<dbReference type="Gene3D" id="3.30.1390.30">
    <property type="entry name" value="Penicillin-binding protein 2a, domain 3"/>
    <property type="match status" value="1"/>
</dbReference>
<dbReference type="PANTHER" id="PTHR30627">
    <property type="entry name" value="PEPTIDOGLYCAN D,D-TRANSPEPTIDASE"/>
    <property type="match status" value="1"/>
</dbReference>
<dbReference type="Pfam" id="PF00905">
    <property type="entry name" value="Transpeptidase"/>
    <property type="match status" value="1"/>
</dbReference>
<dbReference type="InterPro" id="IPR001460">
    <property type="entry name" value="PCN-bd_Tpept"/>
</dbReference>
<dbReference type="PANTHER" id="PTHR30627:SF25">
    <property type="entry name" value="PENICILLIN-BINDING PROTEIN 3"/>
    <property type="match status" value="1"/>
</dbReference>
<dbReference type="SUPFAM" id="SSF54427">
    <property type="entry name" value="NTF2-like"/>
    <property type="match status" value="1"/>
</dbReference>
<dbReference type="InterPro" id="IPR012338">
    <property type="entry name" value="Beta-lactam/transpept-like"/>
</dbReference>
<sequence>MKLWIVGVLCVFVFLTGCKQEELPEERFQAYLQAWNELRFEDMYDNLSEDAKQKIGKETFVKRYRDIYSGIGATNLKVTLLNKQFSGSTKGSAPDSFTFQSSMDTQAGPISFTQQVFLVHDKSQKVHPWGVQWNPSLIFPDMKDGDKVLAQSFKAVRGNLIDRKGQGLAINGKVLMLGVVPDQLGPDAEKTKIRLSEALNLSLEDINKKLSASWIKTGYFVPLGRPDVQLLQGLESLPGVSSQEQKMRVYPLGEAAAQLTGYIQQINAEELSKLKVKGYVTGDLLGKAGLEQIYEEQLKGKDGGRIDIADATGKIKRTLAEREAVPGQDIRLTIDADLQLSIYEQMNHDAGAAVALNPSTGEILSLVSSPAYNPNTFISGVSDKQWKQWNDDPKKPLLNRFTKLYAPGSVFKSVTAAAGLNTKVTVPQRVRHIEGLRWTKDASWGNYYVTRVRDVSDESMRDALVNSDNIFFAQEALDMGKEKFEREAQKFGFGEKLPIAYPVDVATLSNSGIKSDVQLADSAYGQGEVLMTPLHVALSYIPFVNKGNLLYPALSEQDKKGNVWREAVTSPENADLIQQDLLEVVQNPKGFGHGTYLPNVPIAGKTGTAELKLKKGEDGQENGWFVGFNTEQPRLLISMMVEDVKGRGGSGLVVAKAKPIFQTYVK</sequence>
<comment type="subcellular location">
    <subcellularLocation>
        <location evidence="1">Membrane</location>
    </subcellularLocation>
</comment>
<feature type="domain" description="NTF2-like N-terminal transpeptidase" evidence="6">
    <location>
        <begin position="24"/>
        <end position="146"/>
    </location>
</feature>
<accession>A0ABU6G083</accession>
<dbReference type="Pfam" id="PF05223">
    <property type="entry name" value="MecA_N"/>
    <property type="match status" value="1"/>
</dbReference>
<dbReference type="InterPro" id="IPR050515">
    <property type="entry name" value="Beta-lactam/transpept"/>
</dbReference>
<feature type="domain" description="Penicillin-binding protein dimerisation" evidence="5">
    <location>
        <begin position="154"/>
        <end position="318"/>
    </location>
</feature>
<evidence type="ECO:0000256" key="2">
    <source>
        <dbReference type="ARBA" id="ARBA00007171"/>
    </source>
</evidence>
<comment type="similarity">
    <text evidence="2">Belongs to the transpeptidase family.</text>
</comment>
<dbReference type="EMBL" id="JARLKY010000016">
    <property type="protein sequence ID" value="MEC0227069.1"/>
    <property type="molecule type" value="Genomic_DNA"/>
</dbReference>
<evidence type="ECO:0000256" key="1">
    <source>
        <dbReference type="ARBA" id="ARBA00004370"/>
    </source>
</evidence>
<dbReference type="Gene3D" id="3.10.450.100">
    <property type="entry name" value="NTF2-like, domain 1"/>
    <property type="match status" value="1"/>
</dbReference>
<evidence type="ECO:0000259" key="6">
    <source>
        <dbReference type="Pfam" id="PF05223"/>
    </source>
</evidence>
<protein>
    <submittedName>
        <fullName evidence="7">Penicillin-binding transpeptidase domain-containing protein</fullName>
    </submittedName>
</protein>
<dbReference type="InterPro" id="IPR032710">
    <property type="entry name" value="NTF2-like_dom_sf"/>
</dbReference>
<keyword evidence="3" id="KW-0472">Membrane</keyword>